<dbReference type="CDD" id="cd00488">
    <property type="entry name" value="PCD_DCoH"/>
    <property type="match status" value="1"/>
</dbReference>
<evidence type="ECO:0000256" key="1">
    <source>
        <dbReference type="ARBA" id="ARBA00001554"/>
    </source>
</evidence>
<comment type="catalytic activity">
    <reaction evidence="1">
        <text>(4aS,6R)-4a-hydroxy-L-erythro-5,6,7,8-tetrahydrobiopterin = (6R)-L-erythro-6,7-dihydrobiopterin + H2O</text>
        <dbReference type="Rhea" id="RHEA:11920"/>
        <dbReference type="ChEBI" id="CHEBI:15377"/>
        <dbReference type="ChEBI" id="CHEBI:15642"/>
        <dbReference type="ChEBI" id="CHEBI:43120"/>
        <dbReference type="EC" id="4.2.1.96"/>
    </reaction>
</comment>
<dbReference type="InterPro" id="IPR041581">
    <property type="entry name" value="Glyoxalase_6"/>
</dbReference>
<sequence length="235" mass="25260">MGAMSESSSTDPRALLGGDDVLAADLPDWRLLLRSLHARFELEYGAALALVAAIGAHAAEVDHHPDIELRYDAVRVVTQSHDVGGVTARDVALARRVSELAREHGARPAPAKVQALEIALDTPDLARIKPFWRAVLGLADNPRDGDELADALGTGLPGFWFQTSEPTEEDRAGTPAGRMRFHLDITVPHDVALDRVEAALAAGGRLVTAEHARSFWVLADAEGNKACVCTWQDRG</sequence>
<gene>
    <name evidence="7" type="ORF">QE405_002318</name>
</gene>
<name>A0AAJ1X294_9ACTN</name>
<protein>
    <recommendedName>
        <fullName evidence="4">Putative pterin-4-alpha-carbinolamine dehydratase</fullName>
        <ecNumber evidence="3">4.2.1.96</ecNumber>
    </recommendedName>
</protein>
<dbReference type="Pfam" id="PF01329">
    <property type="entry name" value="Pterin_4a"/>
    <property type="match status" value="1"/>
</dbReference>
<dbReference type="Pfam" id="PF18029">
    <property type="entry name" value="Glyoxalase_6"/>
    <property type="match status" value="1"/>
</dbReference>
<dbReference type="GO" id="GO:0008124">
    <property type="term" value="F:4-alpha-hydroxytetrahydrobiopterin dehydratase activity"/>
    <property type="evidence" value="ECO:0007669"/>
    <property type="project" value="UniProtKB-EC"/>
</dbReference>
<keyword evidence="5 7" id="KW-0456">Lyase</keyword>
<reference evidence="7" key="1">
    <citation type="submission" date="2023-07" db="EMBL/GenBank/DDBJ databases">
        <title>Functional and genomic diversity of the sorghum phyllosphere microbiome.</title>
        <authorList>
            <person name="Shade A."/>
        </authorList>
    </citation>
    <scope>NUCLEOTIDE SEQUENCE</scope>
    <source>
        <strain evidence="7">SORGH_AS_1067</strain>
    </source>
</reference>
<dbReference type="CDD" id="cd06587">
    <property type="entry name" value="VOC"/>
    <property type="match status" value="1"/>
</dbReference>
<feature type="domain" description="Glyoxalase-like" evidence="6">
    <location>
        <begin position="118"/>
        <end position="229"/>
    </location>
</feature>
<evidence type="ECO:0000313" key="8">
    <source>
        <dbReference type="Proteomes" id="UP001239215"/>
    </source>
</evidence>
<dbReference type="SUPFAM" id="SSF54593">
    <property type="entry name" value="Glyoxalase/Bleomycin resistance protein/Dihydroxybiphenyl dioxygenase"/>
    <property type="match status" value="1"/>
</dbReference>
<comment type="similarity">
    <text evidence="2">Belongs to the pterin-4-alpha-carbinolamine dehydratase family.</text>
</comment>
<evidence type="ECO:0000256" key="2">
    <source>
        <dbReference type="ARBA" id="ARBA00006472"/>
    </source>
</evidence>
<proteinExistence type="inferred from homology"/>
<dbReference type="Gene3D" id="3.30.1360.20">
    <property type="entry name" value="Transcriptional coactivator/pterin dehydratase"/>
    <property type="match status" value="1"/>
</dbReference>
<dbReference type="AlphaFoldDB" id="A0AAJ1X294"/>
<dbReference type="InterPro" id="IPR001533">
    <property type="entry name" value="Pterin_deHydtase"/>
</dbReference>
<evidence type="ECO:0000256" key="4">
    <source>
        <dbReference type="ARBA" id="ARBA00021735"/>
    </source>
</evidence>
<dbReference type="EC" id="4.2.1.96" evidence="3"/>
<evidence type="ECO:0000256" key="3">
    <source>
        <dbReference type="ARBA" id="ARBA00013252"/>
    </source>
</evidence>
<comment type="caution">
    <text evidence="7">The sequence shown here is derived from an EMBL/GenBank/DDBJ whole genome shotgun (WGS) entry which is preliminary data.</text>
</comment>
<dbReference type="Gene3D" id="3.10.180.10">
    <property type="entry name" value="2,3-Dihydroxybiphenyl 1,2-Dioxygenase, domain 1"/>
    <property type="match status" value="1"/>
</dbReference>
<evidence type="ECO:0000256" key="5">
    <source>
        <dbReference type="ARBA" id="ARBA00023239"/>
    </source>
</evidence>
<organism evidence="7 8">
    <name type="scientific">Nocardioides zeae</name>
    <dbReference type="NCBI Taxonomy" id="1457234"/>
    <lineage>
        <taxon>Bacteria</taxon>
        <taxon>Bacillati</taxon>
        <taxon>Actinomycetota</taxon>
        <taxon>Actinomycetes</taxon>
        <taxon>Propionibacteriales</taxon>
        <taxon>Nocardioidaceae</taxon>
        <taxon>Nocardioides</taxon>
    </lineage>
</organism>
<dbReference type="InterPro" id="IPR029068">
    <property type="entry name" value="Glyas_Bleomycin-R_OHBP_Dase"/>
</dbReference>
<evidence type="ECO:0000313" key="7">
    <source>
        <dbReference type="EMBL" id="MDQ1105034.1"/>
    </source>
</evidence>
<accession>A0AAJ1X294</accession>
<dbReference type="GO" id="GO:0006729">
    <property type="term" value="P:tetrahydrobiopterin biosynthetic process"/>
    <property type="evidence" value="ECO:0007669"/>
    <property type="project" value="InterPro"/>
</dbReference>
<dbReference type="SUPFAM" id="SSF55248">
    <property type="entry name" value="PCD-like"/>
    <property type="match status" value="1"/>
</dbReference>
<dbReference type="InterPro" id="IPR036428">
    <property type="entry name" value="PCD_sf"/>
</dbReference>
<dbReference type="EMBL" id="JAUTAN010000001">
    <property type="protein sequence ID" value="MDQ1105034.1"/>
    <property type="molecule type" value="Genomic_DNA"/>
</dbReference>
<evidence type="ECO:0000259" key="6">
    <source>
        <dbReference type="Pfam" id="PF18029"/>
    </source>
</evidence>
<dbReference type="Proteomes" id="UP001239215">
    <property type="component" value="Unassembled WGS sequence"/>
</dbReference>